<dbReference type="PANTHER" id="PTHR13509">
    <property type="entry name" value="SEC61 SUBUNIT BETA"/>
    <property type="match status" value="1"/>
</dbReference>
<dbReference type="Pfam" id="PF03911">
    <property type="entry name" value="Sec61_beta"/>
    <property type="match status" value="1"/>
</dbReference>
<evidence type="ECO:0000256" key="7">
    <source>
        <dbReference type="ARBA" id="ARBA00022989"/>
    </source>
</evidence>
<dbReference type="EMBL" id="JAGYWB010000009">
    <property type="protein sequence ID" value="KAI0509916.1"/>
    <property type="molecule type" value="Genomic_DNA"/>
</dbReference>
<keyword evidence="8" id="KW-0811">Translocation</keyword>
<evidence type="ECO:0000256" key="1">
    <source>
        <dbReference type="ARBA" id="ARBA00004389"/>
    </source>
</evidence>
<comment type="similarity">
    <text evidence="2">Belongs to the SEC61-beta family.</text>
</comment>
<keyword evidence="3" id="KW-0813">Transport</keyword>
<evidence type="ECO:0008006" key="14">
    <source>
        <dbReference type="Google" id="ProtNLM"/>
    </source>
</evidence>
<feature type="transmembrane region" description="Helical" evidence="11">
    <location>
        <begin position="239"/>
        <end position="261"/>
    </location>
</feature>
<keyword evidence="7 11" id="KW-1133">Transmembrane helix</keyword>
<evidence type="ECO:0000313" key="12">
    <source>
        <dbReference type="EMBL" id="KAI0509916.1"/>
    </source>
</evidence>
<feature type="region of interest" description="Disordered" evidence="10">
    <location>
        <begin position="195"/>
        <end position="215"/>
    </location>
</feature>
<sequence length="264" mass="29398">MEFETDMFVKRVDQNLDFEVGLSAFYSRALPHSDVSLLNLDVSIRKLLNLDVSLPLDFIHAENFRQLAQPGVSLPTEFIPVIQAFRFRLLHHALSLPTYSPTHMHLHPSVNSRSIDLPTRKSIASRSFPARRTHHLIRLCVLPNPSNYQSASTLHRTSSLSWFAFGFRDSTLSTSKRLARENGFEWRRSTKGSAAAAANLRRRRTGGSGGGAPAGGAASTMLQFYTDDTTGHKLSPNTVLIMSVGFIAFVALMHVFGKLYLVRS</sequence>
<comment type="caution">
    <text evidence="12">The sequence shown here is derived from an EMBL/GenBank/DDBJ whole genome shotgun (WGS) entry which is preliminary data.</text>
</comment>
<evidence type="ECO:0000256" key="6">
    <source>
        <dbReference type="ARBA" id="ARBA00022927"/>
    </source>
</evidence>
<proteinExistence type="inferred from homology"/>
<dbReference type="GO" id="GO:0005784">
    <property type="term" value="C:Sec61 translocon complex"/>
    <property type="evidence" value="ECO:0007669"/>
    <property type="project" value="InterPro"/>
</dbReference>
<evidence type="ECO:0000256" key="3">
    <source>
        <dbReference type="ARBA" id="ARBA00022448"/>
    </source>
</evidence>
<dbReference type="Proteomes" id="UP000829196">
    <property type="component" value="Unassembled WGS sequence"/>
</dbReference>
<gene>
    <name evidence="12" type="ORF">KFK09_010516</name>
</gene>
<keyword evidence="13" id="KW-1185">Reference proteome</keyword>
<evidence type="ECO:0000256" key="4">
    <source>
        <dbReference type="ARBA" id="ARBA00022692"/>
    </source>
</evidence>
<evidence type="ECO:0000256" key="8">
    <source>
        <dbReference type="ARBA" id="ARBA00023010"/>
    </source>
</evidence>
<keyword evidence="5" id="KW-0256">Endoplasmic reticulum</keyword>
<evidence type="ECO:0000313" key="13">
    <source>
        <dbReference type="Proteomes" id="UP000829196"/>
    </source>
</evidence>
<evidence type="ECO:0000256" key="11">
    <source>
        <dbReference type="SAM" id="Phobius"/>
    </source>
</evidence>
<accession>A0A8T3BA80</accession>
<evidence type="ECO:0000256" key="2">
    <source>
        <dbReference type="ARBA" id="ARBA00006103"/>
    </source>
</evidence>
<reference evidence="12" key="1">
    <citation type="journal article" date="2022" name="Front. Genet.">
        <title>Chromosome-Scale Assembly of the Dendrobium nobile Genome Provides Insights Into the Molecular Mechanism of the Biosynthesis of the Medicinal Active Ingredient of Dendrobium.</title>
        <authorList>
            <person name="Xu Q."/>
            <person name="Niu S.-C."/>
            <person name="Li K.-L."/>
            <person name="Zheng P.-J."/>
            <person name="Zhang X.-J."/>
            <person name="Jia Y."/>
            <person name="Liu Y."/>
            <person name="Niu Y.-X."/>
            <person name="Yu L.-H."/>
            <person name="Chen D.-F."/>
            <person name="Zhang G.-Q."/>
        </authorList>
    </citation>
    <scope>NUCLEOTIDE SEQUENCE</scope>
    <source>
        <tissue evidence="12">Leaf</tissue>
    </source>
</reference>
<dbReference type="InterPro" id="IPR016482">
    <property type="entry name" value="SecG/Sec61-beta/Sbh"/>
</dbReference>
<evidence type="ECO:0000256" key="9">
    <source>
        <dbReference type="ARBA" id="ARBA00023136"/>
    </source>
</evidence>
<protein>
    <recommendedName>
        <fullName evidence="14">Protein transport protein Sec61 subunit beta</fullName>
    </recommendedName>
</protein>
<dbReference type="OrthoDB" id="5401193at2759"/>
<dbReference type="InterPro" id="IPR030671">
    <property type="entry name" value="Sec61-beta/Sbh"/>
</dbReference>
<evidence type="ECO:0000256" key="5">
    <source>
        <dbReference type="ARBA" id="ARBA00022824"/>
    </source>
</evidence>
<dbReference type="AlphaFoldDB" id="A0A8T3BA80"/>
<organism evidence="12 13">
    <name type="scientific">Dendrobium nobile</name>
    <name type="common">Orchid</name>
    <dbReference type="NCBI Taxonomy" id="94219"/>
    <lineage>
        <taxon>Eukaryota</taxon>
        <taxon>Viridiplantae</taxon>
        <taxon>Streptophyta</taxon>
        <taxon>Embryophyta</taxon>
        <taxon>Tracheophyta</taxon>
        <taxon>Spermatophyta</taxon>
        <taxon>Magnoliopsida</taxon>
        <taxon>Liliopsida</taxon>
        <taxon>Asparagales</taxon>
        <taxon>Orchidaceae</taxon>
        <taxon>Epidendroideae</taxon>
        <taxon>Malaxideae</taxon>
        <taxon>Dendrobiinae</taxon>
        <taxon>Dendrobium</taxon>
    </lineage>
</organism>
<keyword evidence="6" id="KW-0653">Protein transport</keyword>
<comment type="subcellular location">
    <subcellularLocation>
        <location evidence="1">Endoplasmic reticulum membrane</location>
        <topology evidence="1">Single-pass membrane protein</topology>
    </subcellularLocation>
</comment>
<evidence type="ECO:0000256" key="10">
    <source>
        <dbReference type="SAM" id="MobiDB-lite"/>
    </source>
</evidence>
<dbReference type="GO" id="GO:0006886">
    <property type="term" value="P:intracellular protein transport"/>
    <property type="evidence" value="ECO:0007669"/>
    <property type="project" value="InterPro"/>
</dbReference>
<keyword evidence="9 11" id="KW-0472">Membrane</keyword>
<name>A0A8T3BA80_DENNO</name>
<keyword evidence="4 11" id="KW-0812">Transmembrane</keyword>